<evidence type="ECO:0000313" key="1">
    <source>
        <dbReference type="EMBL" id="MQM06393.1"/>
    </source>
</evidence>
<evidence type="ECO:0000313" key="2">
    <source>
        <dbReference type="Proteomes" id="UP000652761"/>
    </source>
</evidence>
<reference evidence="1" key="1">
    <citation type="submission" date="2017-07" db="EMBL/GenBank/DDBJ databases">
        <title>Taro Niue Genome Assembly and Annotation.</title>
        <authorList>
            <person name="Atibalentja N."/>
            <person name="Keating K."/>
            <person name="Fields C.J."/>
        </authorList>
    </citation>
    <scope>NUCLEOTIDE SEQUENCE</scope>
    <source>
        <strain evidence="1">Niue_2</strain>
        <tissue evidence="1">Leaf</tissue>
    </source>
</reference>
<sequence length="76" mass="8243">MTNEHQSQMHVKSDKVPAGFKMNLVVHTLLSQWCRHSPPLVVSTQSACGVDTVPCGVDTRSVSQKPSLKTLPVVST</sequence>
<accession>A0A843W5S4</accession>
<keyword evidence="2" id="KW-1185">Reference proteome</keyword>
<protein>
    <submittedName>
        <fullName evidence="1">Uncharacterized protein</fullName>
    </submittedName>
</protein>
<organism evidence="1 2">
    <name type="scientific">Colocasia esculenta</name>
    <name type="common">Wild taro</name>
    <name type="synonym">Arum esculentum</name>
    <dbReference type="NCBI Taxonomy" id="4460"/>
    <lineage>
        <taxon>Eukaryota</taxon>
        <taxon>Viridiplantae</taxon>
        <taxon>Streptophyta</taxon>
        <taxon>Embryophyta</taxon>
        <taxon>Tracheophyta</taxon>
        <taxon>Spermatophyta</taxon>
        <taxon>Magnoliopsida</taxon>
        <taxon>Liliopsida</taxon>
        <taxon>Araceae</taxon>
        <taxon>Aroideae</taxon>
        <taxon>Colocasieae</taxon>
        <taxon>Colocasia</taxon>
    </lineage>
</organism>
<comment type="caution">
    <text evidence="1">The sequence shown here is derived from an EMBL/GenBank/DDBJ whole genome shotgun (WGS) entry which is preliminary data.</text>
</comment>
<dbReference type="AlphaFoldDB" id="A0A843W5S4"/>
<gene>
    <name evidence="1" type="ORF">Taro_039214</name>
</gene>
<dbReference type="EMBL" id="NMUH01003614">
    <property type="protein sequence ID" value="MQM06393.1"/>
    <property type="molecule type" value="Genomic_DNA"/>
</dbReference>
<dbReference type="Proteomes" id="UP000652761">
    <property type="component" value="Unassembled WGS sequence"/>
</dbReference>
<name>A0A843W5S4_COLES</name>
<proteinExistence type="predicted"/>